<dbReference type="AlphaFoldDB" id="A0A3P3XQ16"/>
<sequence length="196" mass="21328">MKKNKESVDPSEACADATELAGKTSTQLAPSVSEVADILVRRYRPWPDESAGPVIDQLVWFLLSTRTTVENCNAAYAALRGCFSGWDEVAEAGEEALDAHIWRVTRRLGWHNFPGETPSRRGADHLNALMPAGLDVLSLHVNLIRLGREFCPAGKPRCGECPLGAICATAATKRPGTSARHALDQVHGFKKSRPEL</sequence>
<keyword evidence="9" id="KW-0234">DNA repair</keyword>
<keyword evidence="3" id="KW-0004">4Fe-4S</keyword>
<dbReference type="InterPro" id="IPR023170">
    <property type="entry name" value="HhH_base_excis_C"/>
</dbReference>
<evidence type="ECO:0008006" key="12">
    <source>
        <dbReference type="Google" id="ProtNLM"/>
    </source>
</evidence>
<keyword evidence="6" id="KW-0378">Hydrolase</keyword>
<evidence type="ECO:0000256" key="9">
    <source>
        <dbReference type="ARBA" id="ARBA00023204"/>
    </source>
</evidence>
<evidence type="ECO:0000256" key="1">
    <source>
        <dbReference type="ARBA" id="ARBA00001966"/>
    </source>
</evidence>
<dbReference type="SUPFAM" id="SSF48150">
    <property type="entry name" value="DNA-glycosylase"/>
    <property type="match status" value="1"/>
</dbReference>
<dbReference type="GO" id="GO:0046872">
    <property type="term" value="F:metal ion binding"/>
    <property type="evidence" value="ECO:0007669"/>
    <property type="project" value="UniProtKB-KW"/>
</dbReference>
<evidence type="ECO:0000256" key="6">
    <source>
        <dbReference type="ARBA" id="ARBA00022801"/>
    </source>
</evidence>
<comment type="cofactor">
    <cofactor evidence="1">
        <name>[4Fe-4S] cluster</name>
        <dbReference type="ChEBI" id="CHEBI:49883"/>
    </cofactor>
</comment>
<dbReference type="EMBL" id="FWDO01000004">
    <property type="protein sequence ID" value="SLM18392.1"/>
    <property type="molecule type" value="Genomic_DNA"/>
</dbReference>
<gene>
    <name evidence="11" type="ORF">SPIRO4BDMA_40964</name>
</gene>
<keyword evidence="8" id="KW-0411">Iron-sulfur</keyword>
<evidence type="ECO:0000256" key="4">
    <source>
        <dbReference type="ARBA" id="ARBA00022723"/>
    </source>
</evidence>
<evidence type="ECO:0000256" key="3">
    <source>
        <dbReference type="ARBA" id="ARBA00022485"/>
    </source>
</evidence>
<proteinExistence type="inferred from homology"/>
<dbReference type="PROSITE" id="PS00764">
    <property type="entry name" value="ENDONUCLEASE_III_1"/>
    <property type="match status" value="1"/>
</dbReference>
<dbReference type="GO" id="GO:0051539">
    <property type="term" value="F:4 iron, 4 sulfur cluster binding"/>
    <property type="evidence" value="ECO:0007669"/>
    <property type="project" value="UniProtKB-KW"/>
</dbReference>
<dbReference type="PANTHER" id="PTHR10359">
    <property type="entry name" value="A/G-SPECIFIC ADENINE GLYCOSYLASE/ENDONUCLEASE III"/>
    <property type="match status" value="1"/>
</dbReference>
<evidence type="ECO:0000256" key="5">
    <source>
        <dbReference type="ARBA" id="ARBA00022763"/>
    </source>
</evidence>
<accession>A0A3P3XQ16</accession>
<evidence type="ECO:0000256" key="10">
    <source>
        <dbReference type="ARBA" id="ARBA00023295"/>
    </source>
</evidence>
<evidence type="ECO:0000256" key="2">
    <source>
        <dbReference type="ARBA" id="ARBA00008343"/>
    </source>
</evidence>
<evidence type="ECO:0000313" key="11">
    <source>
        <dbReference type="EMBL" id="SLM18392.1"/>
    </source>
</evidence>
<name>A0A3P3XQ16_9SPIR</name>
<keyword evidence="4" id="KW-0479">Metal-binding</keyword>
<keyword evidence="10" id="KW-0326">Glycosidase</keyword>
<evidence type="ECO:0000256" key="7">
    <source>
        <dbReference type="ARBA" id="ARBA00023004"/>
    </source>
</evidence>
<comment type="similarity">
    <text evidence="2">Belongs to the Nth/MutY family.</text>
</comment>
<protein>
    <recommendedName>
        <fullName evidence="12">HhH-GPD domain-containing protein</fullName>
    </recommendedName>
</protein>
<keyword evidence="5" id="KW-0227">DNA damage</keyword>
<keyword evidence="7" id="KW-0408">Iron</keyword>
<dbReference type="GO" id="GO:0019104">
    <property type="term" value="F:DNA N-glycosylase activity"/>
    <property type="evidence" value="ECO:0007669"/>
    <property type="project" value="TreeGrafter"/>
</dbReference>
<dbReference type="GO" id="GO:0006285">
    <property type="term" value="P:base-excision repair, AP site formation"/>
    <property type="evidence" value="ECO:0007669"/>
    <property type="project" value="TreeGrafter"/>
</dbReference>
<reference evidence="11" key="1">
    <citation type="submission" date="2017-02" db="EMBL/GenBank/DDBJ databases">
        <authorList>
            <person name="Regsiter A."/>
            <person name="William W."/>
        </authorList>
    </citation>
    <scope>NUCLEOTIDE SEQUENCE</scope>
    <source>
        <strain evidence="11">BdmA 4</strain>
    </source>
</reference>
<dbReference type="PANTHER" id="PTHR10359:SF18">
    <property type="entry name" value="ENDONUCLEASE III"/>
    <property type="match status" value="1"/>
</dbReference>
<dbReference type="InterPro" id="IPR011257">
    <property type="entry name" value="DNA_glycosylase"/>
</dbReference>
<dbReference type="InterPro" id="IPR004035">
    <property type="entry name" value="Endouclease-III_FeS-bd_BS"/>
</dbReference>
<organism evidence="11">
    <name type="scientific">uncultured spirochete</name>
    <dbReference type="NCBI Taxonomy" id="156406"/>
    <lineage>
        <taxon>Bacteria</taxon>
        <taxon>Pseudomonadati</taxon>
        <taxon>Spirochaetota</taxon>
        <taxon>Spirochaetia</taxon>
        <taxon>Spirochaetales</taxon>
        <taxon>environmental samples</taxon>
    </lineage>
</organism>
<dbReference type="Gene3D" id="1.10.1670.10">
    <property type="entry name" value="Helix-hairpin-Helix base-excision DNA repair enzymes (C-terminal)"/>
    <property type="match status" value="1"/>
</dbReference>
<evidence type="ECO:0000256" key="8">
    <source>
        <dbReference type="ARBA" id="ARBA00023014"/>
    </source>
</evidence>